<sequence length="152" mass="16523">MSPDPSKHIPSKIAREAGDSIWVEFVTLATETKAVNLGQGFTNDSIPALLSKHLQDVAKSPERIDNHQDSFLLSASECITAGNLQSHFKNATNYCDTGYFGSKFVTVVASGNSSKGIDLHGYQVSNQCTAMVEANILCPIGELNWLGLERRH</sequence>
<keyword evidence="2" id="KW-1185">Reference proteome</keyword>
<evidence type="ECO:0000259" key="1">
    <source>
        <dbReference type="Pfam" id="PF05021"/>
    </source>
</evidence>
<dbReference type="AlphaFoldDB" id="A0A914NTW6"/>
<accession>A0A914NTW6</accession>
<dbReference type="GO" id="GO:0031625">
    <property type="term" value="F:ubiquitin protein ligase binding"/>
    <property type="evidence" value="ECO:0007669"/>
    <property type="project" value="TreeGrafter"/>
</dbReference>
<feature type="domain" description="Nuclear pore localisation protein NPL4 C-terminal" evidence="1">
    <location>
        <begin position="65"/>
        <end position="139"/>
    </location>
</feature>
<proteinExistence type="predicted"/>
<dbReference type="GO" id="GO:0043130">
    <property type="term" value="F:ubiquitin binding"/>
    <property type="evidence" value="ECO:0007669"/>
    <property type="project" value="TreeGrafter"/>
</dbReference>
<protein>
    <submittedName>
        <fullName evidence="3">Nuclear pore localisation protein NPL4 C-terminal domain-containing protein</fullName>
    </submittedName>
</protein>
<name>A0A914NTW6_MELIC</name>
<dbReference type="WBParaSite" id="Minc3s10496g44131">
    <property type="protein sequence ID" value="Minc3s10496g44131"/>
    <property type="gene ID" value="Minc3s10496g44131"/>
</dbReference>
<organism evidence="2 3">
    <name type="scientific">Meloidogyne incognita</name>
    <name type="common">Southern root-knot nematode worm</name>
    <name type="synonym">Oxyuris incognita</name>
    <dbReference type="NCBI Taxonomy" id="6306"/>
    <lineage>
        <taxon>Eukaryota</taxon>
        <taxon>Metazoa</taxon>
        <taxon>Ecdysozoa</taxon>
        <taxon>Nematoda</taxon>
        <taxon>Chromadorea</taxon>
        <taxon>Rhabditida</taxon>
        <taxon>Tylenchina</taxon>
        <taxon>Tylenchomorpha</taxon>
        <taxon>Tylenchoidea</taxon>
        <taxon>Meloidogynidae</taxon>
        <taxon>Meloidogyninae</taxon>
        <taxon>Meloidogyne</taxon>
        <taxon>Meloidogyne incognita group</taxon>
    </lineage>
</organism>
<dbReference type="InterPro" id="IPR016563">
    <property type="entry name" value="Npl4"/>
</dbReference>
<dbReference type="Gene3D" id="3.90.1150.10">
    <property type="entry name" value="Aspartate Aminotransferase, domain 1"/>
    <property type="match status" value="1"/>
</dbReference>
<dbReference type="GO" id="GO:0005634">
    <property type="term" value="C:nucleus"/>
    <property type="evidence" value="ECO:0007669"/>
    <property type="project" value="TreeGrafter"/>
</dbReference>
<dbReference type="PANTHER" id="PTHR12710:SF0">
    <property type="entry name" value="NUCLEAR PROTEIN LOCALIZATION PROTEIN 4 HOMOLOG"/>
    <property type="match status" value="1"/>
</dbReference>
<dbReference type="PANTHER" id="PTHR12710">
    <property type="entry name" value="NUCLEAR PROTEIN LOCALIZATION 4"/>
    <property type="match status" value="1"/>
</dbReference>
<dbReference type="InterPro" id="IPR007717">
    <property type="entry name" value="NPL4_C"/>
</dbReference>
<dbReference type="Pfam" id="PF05021">
    <property type="entry name" value="NPL4"/>
    <property type="match status" value="1"/>
</dbReference>
<dbReference type="Proteomes" id="UP000887563">
    <property type="component" value="Unplaced"/>
</dbReference>
<reference evidence="3" key="1">
    <citation type="submission" date="2022-11" db="UniProtKB">
        <authorList>
            <consortium name="WormBaseParasite"/>
        </authorList>
    </citation>
    <scope>IDENTIFICATION</scope>
</reference>
<dbReference type="InterPro" id="IPR015422">
    <property type="entry name" value="PyrdxlP-dep_Trfase_small"/>
</dbReference>
<evidence type="ECO:0000313" key="2">
    <source>
        <dbReference type="Proteomes" id="UP000887563"/>
    </source>
</evidence>
<evidence type="ECO:0000313" key="3">
    <source>
        <dbReference type="WBParaSite" id="Minc3s10496g44131"/>
    </source>
</evidence>
<dbReference type="GO" id="GO:0006511">
    <property type="term" value="P:ubiquitin-dependent protein catabolic process"/>
    <property type="evidence" value="ECO:0007669"/>
    <property type="project" value="InterPro"/>
</dbReference>